<organism evidence="1 2">
    <name type="scientific">Selenomonas sputigena (strain ATCC 35185 / DSM 20758 / CCUG 44933 / VPI D19B-28)</name>
    <dbReference type="NCBI Taxonomy" id="546271"/>
    <lineage>
        <taxon>Bacteria</taxon>
        <taxon>Bacillati</taxon>
        <taxon>Bacillota</taxon>
        <taxon>Negativicutes</taxon>
        <taxon>Selenomonadales</taxon>
        <taxon>Selenomonadaceae</taxon>
        <taxon>Selenomonas</taxon>
    </lineage>
</organism>
<dbReference type="AlphaFoldDB" id="C9LT82"/>
<accession>C9LT82</accession>
<name>C9LT82_SELS3</name>
<evidence type="ECO:0000313" key="1">
    <source>
        <dbReference type="EMBL" id="EEX77928.1"/>
    </source>
</evidence>
<protein>
    <submittedName>
        <fullName evidence="1">Uncharacterized protein</fullName>
    </submittedName>
</protein>
<sequence length="279" mass="30679">MSNMQQDKGNREGGNMMMNRFCRILRQAFAVLLMTFIIAGGGYGEAVKAGWCFAASLDLAGLEDRAVDIDPSDGSVSVTLSESEMELLSSVRCNLLYLDENVVIHLGSDANIDADWDTGVFRDNFDGTWPMLDGHPVYIELTEEGDDYNLYSIPIKLNGEECILQVSYNYNDETYHILGAQREPEESGMSDQGLIPLREGDMVTTIHFAKSVSDNDDDELAAVEAETFQIGSHPAVEDEELGDGTYGYIFEFLAPTGESALSEIAVFNIEGGNITTFDE</sequence>
<comment type="caution">
    <text evidence="1">The sequence shown here is derived from an EMBL/GenBank/DDBJ whole genome shotgun (WGS) entry which is preliminary data.</text>
</comment>
<evidence type="ECO:0000313" key="2">
    <source>
        <dbReference type="Proteomes" id="UP000003505"/>
    </source>
</evidence>
<dbReference type="eggNOG" id="COG1716">
    <property type="taxonomic scope" value="Bacteria"/>
</dbReference>
<gene>
    <name evidence="1" type="ORF">SELSPUOL_00662</name>
</gene>
<reference evidence="1 2" key="1">
    <citation type="submission" date="2009-09" db="EMBL/GenBank/DDBJ databases">
        <authorList>
            <person name="Weinstock G."/>
            <person name="Sodergren E."/>
            <person name="Clifton S."/>
            <person name="Fulton L."/>
            <person name="Fulton B."/>
            <person name="Courtney L."/>
            <person name="Fronick C."/>
            <person name="Harrison M."/>
            <person name="Strong C."/>
            <person name="Farmer C."/>
            <person name="Delahaunty K."/>
            <person name="Markovic C."/>
            <person name="Hall O."/>
            <person name="Minx P."/>
            <person name="Tomlinson C."/>
            <person name="Mitreva M."/>
            <person name="Nelson J."/>
            <person name="Hou S."/>
            <person name="Wollam A."/>
            <person name="Pepin K.H."/>
            <person name="Johnson M."/>
            <person name="Bhonagiri V."/>
            <person name="Nash W.E."/>
            <person name="Warren W."/>
            <person name="Chinwalla A."/>
            <person name="Mardis E.R."/>
            <person name="Wilson R.K."/>
        </authorList>
    </citation>
    <scope>NUCLEOTIDE SEQUENCE [LARGE SCALE GENOMIC DNA]</scope>
    <source>
        <strain evidence="2">ATCC 35185 / DSM 20758 / VPI D19B-28</strain>
    </source>
</reference>
<proteinExistence type="predicted"/>
<dbReference type="Proteomes" id="UP000003505">
    <property type="component" value="Unassembled WGS sequence"/>
</dbReference>
<dbReference type="EMBL" id="ACKP02000012">
    <property type="protein sequence ID" value="EEX77928.1"/>
    <property type="molecule type" value="Genomic_DNA"/>
</dbReference>
<dbReference type="STRING" id="546271.Selsp_1529"/>